<gene>
    <name evidence="5" type="ORF">A7U60_g3614</name>
</gene>
<protein>
    <recommendedName>
        <fullName evidence="7">UbiA prenyltransferase</fullName>
    </recommendedName>
</protein>
<keyword evidence="6" id="KW-1185">Reference proteome</keyword>
<sequence length="259" mass="29122">MMPLSDLPSELWYHLRTLFLFTKSDIKTTVIPITSLAAASAPLASLDRLPHVIFWIWFHVLQFDVSNQTLKPEEDEYNKRDRPLPSKRITWRNAIILRWALVPACWILSAFYSMETVYASITLCILTFIYDELGASAGHWFLRNFVNALGFMSFELGACLVASENRHSLDNISILSVLCSAGIFATTIQAQDFKDTEGDRLVGRKTLPIVAPSVARPTLMLALLAWSSALSSLWRLAVWLSVAHALPAYFRFIASAQAL</sequence>
<evidence type="ECO:0000313" key="5">
    <source>
        <dbReference type="EMBL" id="OCB89246.1"/>
    </source>
</evidence>
<dbReference type="CDD" id="cd13965">
    <property type="entry name" value="PT_UbiA_3"/>
    <property type="match status" value="1"/>
</dbReference>
<keyword evidence="3" id="KW-1133">Transmembrane helix</keyword>
<dbReference type="PANTHER" id="PTHR42723">
    <property type="entry name" value="CHLOROPHYLL SYNTHASE"/>
    <property type="match status" value="1"/>
</dbReference>
<evidence type="ECO:0000256" key="3">
    <source>
        <dbReference type="ARBA" id="ARBA00022989"/>
    </source>
</evidence>
<dbReference type="PANTHER" id="PTHR42723:SF1">
    <property type="entry name" value="CHLOROPHYLL SYNTHASE, CHLOROPLASTIC"/>
    <property type="match status" value="1"/>
</dbReference>
<accession>A0A9Q5I054</accession>
<evidence type="ECO:0008006" key="7">
    <source>
        <dbReference type="Google" id="ProtNLM"/>
    </source>
</evidence>
<reference evidence="5" key="1">
    <citation type="submission" date="2016-06" db="EMBL/GenBank/DDBJ databases">
        <title>Draft Genome sequence of the fungus Inonotus baumii.</title>
        <authorList>
            <person name="Zhu H."/>
            <person name="Lin W."/>
        </authorList>
    </citation>
    <scope>NUCLEOTIDE SEQUENCE</scope>
    <source>
        <strain evidence="5">821</strain>
    </source>
</reference>
<proteinExistence type="predicted"/>
<dbReference type="Gene3D" id="1.10.357.140">
    <property type="entry name" value="UbiA prenyltransferase"/>
    <property type="match status" value="1"/>
</dbReference>
<dbReference type="OrthoDB" id="434972at2759"/>
<dbReference type="InterPro" id="IPR050475">
    <property type="entry name" value="Prenyltransferase_related"/>
</dbReference>
<keyword evidence="4" id="KW-0472">Membrane</keyword>
<comment type="subcellular location">
    <subcellularLocation>
        <location evidence="1">Membrane</location>
        <topology evidence="1">Multi-pass membrane protein</topology>
    </subcellularLocation>
</comment>
<organism evidence="5 6">
    <name type="scientific">Sanghuangporus baumii</name>
    <name type="common">Phellinus baumii</name>
    <dbReference type="NCBI Taxonomy" id="108892"/>
    <lineage>
        <taxon>Eukaryota</taxon>
        <taxon>Fungi</taxon>
        <taxon>Dikarya</taxon>
        <taxon>Basidiomycota</taxon>
        <taxon>Agaricomycotina</taxon>
        <taxon>Agaricomycetes</taxon>
        <taxon>Hymenochaetales</taxon>
        <taxon>Hymenochaetaceae</taxon>
        <taxon>Sanghuangporus</taxon>
    </lineage>
</organism>
<evidence type="ECO:0000313" key="6">
    <source>
        <dbReference type="Proteomes" id="UP000757232"/>
    </source>
</evidence>
<keyword evidence="2" id="KW-0812">Transmembrane</keyword>
<evidence type="ECO:0000256" key="1">
    <source>
        <dbReference type="ARBA" id="ARBA00004141"/>
    </source>
</evidence>
<dbReference type="EMBL" id="LNZH02000161">
    <property type="protein sequence ID" value="OCB89246.1"/>
    <property type="molecule type" value="Genomic_DNA"/>
</dbReference>
<evidence type="ECO:0000256" key="4">
    <source>
        <dbReference type="ARBA" id="ARBA00023136"/>
    </source>
</evidence>
<dbReference type="InterPro" id="IPR044878">
    <property type="entry name" value="UbiA_sf"/>
</dbReference>
<dbReference type="AlphaFoldDB" id="A0A9Q5I054"/>
<evidence type="ECO:0000256" key="2">
    <source>
        <dbReference type="ARBA" id="ARBA00022692"/>
    </source>
</evidence>
<name>A0A9Q5I054_SANBA</name>
<dbReference type="Proteomes" id="UP000757232">
    <property type="component" value="Unassembled WGS sequence"/>
</dbReference>
<dbReference type="GO" id="GO:0016020">
    <property type="term" value="C:membrane"/>
    <property type="evidence" value="ECO:0007669"/>
    <property type="project" value="UniProtKB-SubCell"/>
</dbReference>
<dbReference type="Pfam" id="PF01040">
    <property type="entry name" value="UbiA"/>
    <property type="match status" value="1"/>
</dbReference>
<dbReference type="GO" id="GO:0016765">
    <property type="term" value="F:transferase activity, transferring alkyl or aryl (other than methyl) groups"/>
    <property type="evidence" value="ECO:0007669"/>
    <property type="project" value="InterPro"/>
</dbReference>
<comment type="caution">
    <text evidence="5">The sequence shown here is derived from an EMBL/GenBank/DDBJ whole genome shotgun (WGS) entry which is preliminary data.</text>
</comment>
<dbReference type="InterPro" id="IPR000537">
    <property type="entry name" value="UbiA_prenyltransferase"/>
</dbReference>